<dbReference type="Gene3D" id="3.90.1140.10">
    <property type="entry name" value="Cyclic phosphodiesterase"/>
    <property type="match status" value="1"/>
</dbReference>
<dbReference type="EMBL" id="BBQY01000001">
    <property type="protein sequence ID" value="GBH29427.1"/>
    <property type="molecule type" value="Genomic_DNA"/>
</dbReference>
<dbReference type="SUPFAM" id="SSF55144">
    <property type="entry name" value="LigT-like"/>
    <property type="match status" value="1"/>
</dbReference>
<organism evidence="1 2">
    <name type="scientific">Sphingobium xenophagum</name>
    <dbReference type="NCBI Taxonomy" id="121428"/>
    <lineage>
        <taxon>Bacteria</taxon>
        <taxon>Pseudomonadati</taxon>
        <taxon>Pseudomonadota</taxon>
        <taxon>Alphaproteobacteria</taxon>
        <taxon>Sphingomonadales</taxon>
        <taxon>Sphingomonadaceae</taxon>
        <taxon>Sphingobium</taxon>
    </lineage>
</organism>
<dbReference type="Proteomes" id="UP000290975">
    <property type="component" value="Unassembled WGS sequence"/>
</dbReference>
<dbReference type="Pfam" id="PF13563">
    <property type="entry name" value="2_5_RNA_ligase2"/>
    <property type="match status" value="1"/>
</dbReference>
<dbReference type="AlphaFoldDB" id="A0A401IYK4"/>
<name>A0A401IYK4_SPHXE</name>
<gene>
    <name evidence="1" type="ORF">MBESOW_P0681</name>
</gene>
<protein>
    <recommendedName>
        <fullName evidence="3">2'-5' RNA ligase</fullName>
    </recommendedName>
</protein>
<evidence type="ECO:0008006" key="3">
    <source>
        <dbReference type="Google" id="ProtNLM"/>
    </source>
</evidence>
<evidence type="ECO:0000313" key="1">
    <source>
        <dbReference type="EMBL" id="GBH29427.1"/>
    </source>
</evidence>
<sequence length="155" mass="16507">MFAIAAIDVDCAAMPLAPLLSGPARRFRPHVTLMPRFDADASPAVQAALANAALPQALVVSGPRSPTSDLLWYECDPNCEGYADMVALHNLCASFAKSECGAYSGSGFRPHMTIASETGSLPEGLPGTLRLTPIAMVIYRFGHDPNFDPVSRYPI</sequence>
<dbReference type="RefSeq" id="WP_130751948.1">
    <property type="nucleotide sequence ID" value="NZ_BBQY01000001.1"/>
</dbReference>
<accession>A0A401IYK4</accession>
<keyword evidence="2" id="KW-1185">Reference proteome</keyword>
<reference evidence="1 2" key="1">
    <citation type="submission" date="2014-12" db="EMBL/GenBank/DDBJ databases">
        <title>Whole genome sequencing of Sphingobium xenophagum OW59.</title>
        <authorList>
            <person name="Ohta Y."/>
            <person name="Nishi S."/>
            <person name="Hatada Y."/>
        </authorList>
    </citation>
    <scope>NUCLEOTIDE SEQUENCE [LARGE SCALE GENOMIC DNA]</scope>
    <source>
        <strain evidence="1 2">OW59</strain>
    </source>
</reference>
<comment type="caution">
    <text evidence="1">The sequence shown here is derived from an EMBL/GenBank/DDBJ whole genome shotgun (WGS) entry which is preliminary data.</text>
</comment>
<dbReference type="InterPro" id="IPR009097">
    <property type="entry name" value="Cyclic_Pdiesterase"/>
</dbReference>
<proteinExistence type="predicted"/>
<evidence type="ECO:0000313" key="2">
    <source>
        <dbReference type="Proteomes" id="UP000290975"/>
    </source>
</evidence>